<sequence length="137" mass="15133">MSRDQNILFLETSAVADEIKIFLLDVFNQTVGEKVIVFTVDNTQSLLPELVALLKTAKVSWDDLLGTVVISGTKRFTIARLTALVANMLSWCKKIPTITANSCLTYQEAKQKLTISPAYQAAVYHKEPTITIGKKTA</sequence>
<protein>
    <recommendedName>
        <fullName evidence="3">Gcp-like domain-containing protein</fullName>
    </recommendedName>
</protein>
<comment type="caution">
    <text evidence="1">The sequence shown here is derived from an EMBL/GenBank/DDBJ whole genome shotgun (WGS) entry which is preliminary data.</text>
</comment>
<gene>
    <name evidence="1" type="ORF">A2319_01595</name>
</gene>
<name>A0A1G2BGC3_9BACT</name>
<dbReference type="EMBL" id="MHKI01000004">
    <property type="protein sequence ID" value="OGY88105.1"/>
    <property type="molecule type" value="Genomic_DNA"/>
</dbReference>
<dbReference type="SUPFAM" id="SSF53067">
    <property type="entry name" value="Actin-like ATPase domain"/>
    <property type="match status" value="1"/>
</dbReference>
<dbReference type="Proteomes" id="UP000176420">
    <property type="component" value="Unassembled WGS sequence"/>
</dbReference>
<reference evidence="1 2" key="1">
    <citation type="journal article" date="2016" name="Nat. Commun.">
        <title>Thousands of microbial genomes shed light on interconnected biogeochemical processes in an aquifer system.</title>
        <authorList>
            <person name="Anantharaman K."/>
            <person name="Brown C.T."/>
            <person name="Hug L.A."/>
            <person name="Sharon I."/>
            <person name="Castelle C.J."/>
            <person name="Probst A.J."/>
            <person name="Thomas B.C."/>
            <person name="Singh A."/>
            <person name="Wilkins M.J."/>
            <person name="Karaoz U."/>
            <person name="Brodie E.L."/>
            <person name="Williams K.H."/>
            <person name="Hubbard S.S."/>
            <person name="Banfield J.F."/>
        </authorList>
    </citation>
    <scope>NUCLEOTIDE SEQUENCE [LARGE SCALE GENOMIC DNA]</scope>
</reference>
<evidence type="ECO:0008006" key="3">
    <source>
        <dbReference type="Google" id="ProtNLM"/>
    </source>
</evidence>
<evidence type="ECO:0000313" key="1">
    <source>
        <dbReference type="EMBL" id="OGY88105.1"/>
    </source>
</evidence>
<dbReference type="Gene3D" id="3.30.420.40">
    <property type="match status" value="1"/>
</dbReference>
<dbReference type="InterPro" id="IPR043129">
    <property type="entry name" value="ATPase_NBD"/>
</dbReference>
<proteinExistence type="predicted"/>
<evidence type="ECO:0000313" key="2">
    <source>
        <dbReference type="Proteomes" id="UP000176420"/>
    </source>
</evidence>
<dbReference type="AlphaFoldDB" id="A0A1G2BGC3"/>
<organism evidence="1 2">
    <name type="scientific">Candidatus Kerfeldbacteria bacterium RIFOXYB2_FULL_38_14</name>
    <dbReference type="NCBI Taxonomy" id="1798547"/>
    <lineage>
        <taxon>Bacteria</taxon>
        <taxon>Candidatus Kerfeldiibacteriota</taxon>
    </lineage>
</organism>
<accession>A0A1G2BGC3</accession>